<gene>
    <name evidence="4" type="ORF">ACM01_01395</name>
</gene>
<evidence type="ECO:0000259" key="3">
    <source>
        <dbReference type="Pfam" id="PF21036"/>
    </source>
</evidence>
<dbReference type="InterPro" id="IPR010610">
    <property type="entry name" value="EryCIII-like_C"/>
</dbReference>
<evidence type="ECO:0000313" key="5">
    <source>
        <dbReference type="Proteomes" id="UP000037432"/>
    </source>
</evidence>
<organism evidence="4 5">
    <name type="scientific">Streptomyces viridochromogenes</name>
    <dbReference type="NCBI Taxonomy" id="1938"/>
    <lineage>
        <taxon>Bacteria</taxon>
        <taxon>Bacillati</taxon>
        <taxon>Actinomycetota</taxon>
        <taxon>Actinomycetes</taxon>
        <taxon>Kitasatosporales</taxon>
        <taxon>Streptomycetaceae</taxon>
        <taxon>Streptomyces</taxon>
    </lineage>
</organism>
<dbReference type="InterPro" id="IPR048284">
    <property type="entry name" value="EryCIII-like_N"/>
</dbReference>
<sequence length="415" mass="44139">MRVLVTATNWKGIYFCMVPLGWALQAAGHEVRVLCAPDQTTAISQAGLTPVPVLEGFEMMSVERMARFAAALRDPVHAGPVPAVHPVTGVPVDHLGGDYDVEADERAFRARYDRTMGANCDAAVAFVRRWTPDLVVHDLMTLEGIVAARACGVPSVYHSPGMFGARETGLHDPTGAFARHGLPEWDRSQIDYMIDPTPAVVAPDAGRALRLPVRYVPYNGPGEVPLWLLEPPARPRAVLIWGNSASGIFGTGVPALRHTVDAVAAHGAELVLTAAPDQVRALGDLPASVRVLADFPLRLLLATSEAVIHQGSVNPMMTAAGLPQLVLGLADDQVEMGRRFALGGSAISLPGLTATEPQIRQAVARLLTDARLRDAAGRIRAEGETRPTLARLVPLLERLARAGALTAADLRSATA</sequence>
<dbReference type="EMBL" id="LFNT01000001">
    <property type="protein sequence ID" value="KMS77313.1"/>
    <property type="molecule type" value="Genomic_DNA"/>
</dbReference>
<evidence type="ECO:0000256" key="1">
    <source>
        <dbReference type="ARBA" id="ARBA00022679"/>
    </source>
</evidence>
<dbReference type="Pfam" id="PF21036">
    <property type="entry name" value="EryCIII-like_N"/>
    <property type="match status" value="1"/>
</dbReference>
<comment type="caution">
    <text evidence="4">The sequence shown here is derived from an EMBL/GenBank/DDBJ whole genome shotgun (WGS) entry which is preliminary data.</text>
</comment>
<dbReference type="OrthoDB" id="3863369at2"/>
<dbReference type="RefSeq" id="WP_048579104.1">
    <property type="nucleotide sequence ID" value="NZ_LFNT01000001.1"/>
</dbReference>
<proteinExistence type="predicted"/>
<dbReference type="Pfam" id="PF06722">
    <property type="entry name" value="EryCIII-like_C"/>
    <property type="match status" value="1"/>
</dbReference>
<dbReference type="GO" id="GO:0008194">
    <property type="term" value="F:UDP-glycosyltransferase activity"/>
    <property type="evidence" value="ECO:0007669"/>
    <property type="project" value="InterPro"/>
</dbReference>
<reference evidence="4 5" key="1">
    <citation type="submission" date="2015-06" db="EMBL/GenBank/DDBJ databases">
        <authorList>
            <person name="Ju K.-S."/>
            <person name="Doroghazi J.R."/>
            <person name="Metcalf W.W."/>
        </authorList>
    </citation>
    <scope>NUCLEOTIDE SEQUENCE [LARGE SCALE GENOMIC DNA]</scope>
    <source>
        <strain evidence="4 5">NRRL 3414</strain>
    </source>
</reference>
<feature type="domain" description="Erythromycin biosynthesis protein CIII-like C-terminal" evidence="2">
    <location>
        <begin position="258"/>
        <end position="398"/>
    </location>
</feature>
<dbReference type="CDD" id="cd03784">
    <property type="entry name" value="GT1_Gtf-like"/>
    <property type="match status" value="1"/>
</dbReference>
<keyword evidence="1" id="KW-0808">Transferase</keyword>
<dbReference type="GO" id="GO:0016758">
    <property type="term" value="F:hexosyltransferase activity"/>
    <property type="evidence" value="ECO:0007669"/>
    <property type="project" value="UniProtKB-ARBA"/>
</dbReference>
<evidence type="ECO:0000313" key="4">
    <source>
        <dbReference type="EMBL" id="KMS77313.1"/>
    </source>
</evidence>
<feature type="domain" description="Erythromycin biosynthesis protein CIII-like N-terminal" evidence="3">
    <location>
        <begin position="22"/>
        <end position="240"/>
    </location>
</feature>
<name>A0A0J7ZQ78_STRVR</name>
<dbReference type="InterPro" id="IPR002213">
    <property type="entry name" value="UDP_glucos_trans"/>
</dbReference>
<evidence type="ECO:0000259" key="2">
    <source>
        <dbReference type="Pfam" id="PF06722"/>
    </source>
</evidence>
<dbReference type="PATRIC" id="fig|1938.3.peg.3314"/>
<dbReference type="SUPFAM" id="SSF53756">
    <property type="entry name" value="UDP-Glycosyltransferase/glycogen phosphorylase"/>
    <property type="match status" value="1"/>
</dbReference>
<dbReference type="Proteomes" id="UP000037432">
    <property type="component" value="Unassembled WGS sequence"/>
</dbReference>
<protein>
    <submittedName>
        <fullName evidence="4">Uncharacterized protein</fullName>
    </submittedName>
</protein>
<accession>A0A0J7ZQ78</accession>
<dbReference type="AlphaFoldDB" id="A0A0J7ZQ78"/>
<dbReference type="Gene3D" id="3.40.50.2000">
    <property type="entry name" value="Glycogen Phosphorylase B"/>
    <property type="match status" value="2"/>
</dbReference>